<sequence length="218" mass="24254">MSDGRSRTPPSSGKKIGDLLVSRISSGSPMSVTVDTNLGIKKSHATGHWKTTPRQTWTGHMATDCKQAKNAWRKRETLGWPTLNIGDAPMIAERILLAEISINIPLGNQFQHWLLSPTETEDHATKIRRRICCCQVWHEGYTAALEIAPTQNMSTHHGLCRAEGIQQADLCYDNLSGGPIYQWVFSTFTASHHDASYRTQPNKLGPRPFCGHPCHQDA</sequence>
<dbReference type="AlphaFoldDB" id="A0AA40AMY4"/>
<comment type="caution">
    <text evidence="1">The sequence shown here is derived from an EMBL/GenBank/DDBJ whole genome shotgun (WGS) entry which is preliminary data.</text>
</comment>
<evidence type="ECO:0000313" key="1">
    <source>
        <dbReference type="EMBL" id="KAK0718808.1"/>
    </source>
</evidence>
<name>A0AA40AMY4_9PEZI</name>
<dbReference type="Proteomes" id="UP001172159">
    <property type="component" value="Unassembled WGS sequence"/>
</dbReference>
<proteinExistence type="predicted"/>
<dbReference type="EMBL" id="JAUKTV010000013">
    <property type="protein sequence ID" value="KAK0718808.1"/>
    <property type="molecule type" value="Genomic_DNA"/>
</dbReference>
<reference evidence="1" key="1">
    <citation type="submission" date="2023-06" db="EMBL/GenBank/DDBJ databases">
        <title>Genome-scale phylogeny and comparative genomics of the fungal order Sordariales.</title>
        <authorList>
            <consortium name="Lawrence Berkeley National Laboratory"/>
            <person name="Hensen N."/>
            <person name="Bonometti L."/>
            <person name="Westerberg I."/>
            <person name="Brannstrom I.O."/>
            <person name="Guillou S."/>
            <person name="Cros-Aarteil S."/>
            <person name="Calhoun S."/>
            <person name="Haridas S."/>
            <person name="Kuo A."/>
            <person name="Mondo S."/>
            <person name="Pangilinan J."/>
            <person name="Riley R."/>
            <person name="Labutti K."/>
            <person name="Andreopoulos B."/>
            <person name="Lipzen A."/>
            <person name="Chen C."/>
            <person name="Yanf M."/>
            <person name="Daum C."/>
            <person name="Ng V."/>
            <person name="Clum A."/>
            <person name="Steindorff A."/>
            <person name="Ohm R."/>
            <person name="Martin F."/>
            <person name="Silar P."/>
            <person name="Natvig D."/>
            <person name="Lalanne C."/>
            <person name="Gautier V."/>
            <person name="Ament-Velasquez S.L."/>
            <person name="Kruys A."/>
            <person name="Hutchinson M.I."/>
            <person name="Powell A.J."/>
            <person name="Barry K."/>
            <person name="Miller A.N."/>
            <person name="Grigoriev I.V."/>
            <person name="Debuchy R."/>
            <person name="Gladieux P."/>
            <person name="Thoren M.H."/>
            <person name="Johannesson H."/>
        </authorList>
    </citation>
    <scope>NUCLEOTIDE SEQUENCE</scope>
    <source>
        <strain evidence="1">CBS 540.89</strain>
    </source>
</reference>
<protein>
    <submittedName>
        <fullName evidence="1">Uncharacterized protein</fullName>
    </submittedName>
</protein>
<keyword evidence="2" id="KW-1185">Reference proteome</keyword>
<organism evidence="1 2">
    <name type="scientific">Apiosordaria backusii</name>
    <dbReference type="NCBI Taxonomy" id="314023"/>
    <lineage>
        <taxon>Eukaryota</taxon>
        <taxon>Fungi</taxon>
        <taxon>Dikarya</taxon>
        <taxon>Ascomycota</taxon>
        <taxon>Pezizomycotina</taxon>
        <taxon>Sordariomycetes</taxon>
        <taxon>Sordariomycetidae</taxon>
        <taxon>Sordariales</taxon>
        <taxon>Lasiosphaeriaceae</taxon>
        <taxon>Apiosordaria</taxon>
    </lineage>
</organism>
<accession>A0AA40AMY4</accession>
<gene>
    <name evidence="1" type="ORF">B0T21DRAFT_56444</name>
</gene>
<evidence type="ECO:0000313" key="2">
    <source>
        <dbReference type="Proteomes" id="UP001172159"/>
    </source>
</evidence>